<reference evidence="2 3" key="1">
    <citation type="submission" date="2020-08" db="EMBL/GenBank/DDBJ databases">
        <title>Genomic Encyclopedia of Type Strains, Phase IV (KMG-IV): sequencing the most valuable type-strain genomes for metagenomic binning, comparative biology and taxonomic classification.</title>
        <authorList>
            <person name="Goeker M."/>
        </authorList>
    </citation>
    <scope>NUCLEOTIDE SEQUENCE [LARGE SCALE GENOMIC DNA]</scope>
    <source>
        <strain evidence="2 3">DSM 23240</strain>
    </source>
</reference>
<keyword evidence="3" id="KW-1185">Reference proteome</keyword>
<organism evidence="2 3">
    <name type="scientific">Glaciimonas immobilis</name>
    <dbReference type="NCBI Taxonomy" id="728004"/>
    <lineage>
        <taxon>Bacteria</taxon>
        <taxon>Pseudomonadati</taxon>
        <taxon>Pseudomonadota</taxon>
        <taxon>Betaproteobacteria</taxon>
        <taxon>Burkholderiales</taxon>
        <taxon>Oxalobacteraceae</taxon>
        <taxon>Glaciimonas</taxon>
    </lineage>
</organism>
<dbReference type="Proteomes" id="UP000571084">
    <property type="component" value="Unassembled WGS sequence"/>
</dbReference>
<dbReference type="RefSeq" id="WP_168056765.1">
    <property type="nucleotide sequence ID" value="NZ_JAAOZT010000012.1"/>
</dbReference>
<evidence type="ECO:0000313" key="3">
    <source>
        <dbReference type="Proteomes" id="UP000571084"/>
    </source>
</evidence>
<feature type="domain" description="Putative DNA-binding" evidence="1">
    <location>
        <begin position="4"/>
        <end position="94"/>
    </location>
</feature>
<dbReference type="Gene3D" id="1.10.150.690">
    <property type="entry name" value="DUF2063"/>
    <property type="match status" value="1"/>
</dbReference>
<gene>
    <name evidence="2" type="ORF">HNR39_002946</name>
</gene>
<proteinExistence type="predicted"/>
<dbReference type="InterPro" id="IPR018640">
    <property type="entry name" value="DUF2063"/>
</dbReference>
<accession>A0A840RRJ5</accession>
<name>A0A840RRJ5_9BURK</name>
<evidence type="ECO:0000259" key="1">
    <source>
        <dbReference type="Pfam" id="PF09836"/>
    </source>
</evidence>
<sequence>MKGQQAFFEALLDPDRPPPSGLTTWNGADPAARFAVYRNNVVSSLINALVDTFPVTQELVGELFFGAMARLFVSKEPPRSQVLTFYGEAFPTFIQNFAPAAAVPYLADVARLEMLEVHAYHAHDADALPASALVSALEDVDELPNLRIGFHPSVRLLRSQYAVVSLWAAHQGIADIATVDPYLPDNALVIRSQLNVEIINLTAGASNFVANLLLGTCLGSAAERASAAHPDFDLTSILVLLVRVNAISSIQTSKKAAP</sequence>
<comment type="caution">
    <text evidence="2">The sequence shown here is derived from an EMBL/GenBank/DDBJ whole genome shotgun (WGS) entry which is preliminary data.</text>
</comment>
<protein>
    <recommendedName>
        <fullName evidence="1">Putative DNA-binding domain-containing protein</fullName>
    </recommendedName>
</protein>
<dbReference type="Pfam" id="PF09836">
    <property type="entry name" value="DUF2063"/>
    <property type="match status" value="1"/>
</dbReference>
<dbReference type="AlphaFoldDB" id="A0A840RRJ5"/>
<evidence type="ECO:0000313" key="2">
    <source>
        <dbReference type="EMBL" id="MBB5201097.1"/>
    </source>
</evidence>
<dbReference type="EMBL" id="JACHHQ010000006">
    <property type="protein sequence ID" value="MBB5201097.1"/>
    <property type="molecule type" value="Genomic_DNA"/>
</dbReference>
<dbReference type="InterPro" id="IPR044922">
    <property type="entry name" value="DUF2063_N_sf"/>
</dbReference>